<gene>
    <name evidence="1" type="ORF">PN36_23635</name>
</gene>
<protein>
    <submittedName>
        <fullName evidence="1">CopG family transcriptional regulator</fullName>
    </submittedName>
</protein>
<organism evidence="1 2">
    <name type="scientific">Candidatus Thiomargarita nelsonii</name>
    <dbReference type="NCBI Taxonomy" id="1003181"/>
    <lineage>
        <taxon>Bacteria</taxon>
        <taxon>Pseudomonadati</taxon>
        <taxon>Pseudomonadota</taxon>
        <taxon>Gammaproteobacteria</taxon>
        <taxon>Thiotrichales</taxon>
        <taxon>Thiotrichaceae</taxon>
        <taxon>Thiomargarita</taxon>
    </lineage>
</organism>
<dbReference type="InterPro" id="IPR025528">
    <property type="entry name" value="BrnA_antitoxin"/>
</dbReference>
<dbReference type="AlphaFoldDB" id="A0A0A6P3R3"/>
<accession>A0A0A6P3R3</accession>
<sequence length="87" mass="10029">MRNEYDFSDGKRGPVIPLEPDQVRLTLYLDADLINYFKEHVHKAGGGSYQSLINNALHEYIEQQKESLEATRQSVIREELPVVSQCH</sequence>
<evidence type="ECO:0000313" key="2">
    <source>
        <dbReference type="Proteomes" id="UP000030428"/>
    </source>
</evidence>
<reference evidence="1 2" key="1">
    <citation type="journal article" date="2016" name="Front. Microbiol.">
        <title>Single-Cell (Meta-)Genomics of a Dimorphic Candidatus Thiomargarita nelsonii Reveals Genomic Plasticity.</title>
        <authorList>
            <person name="Flood B.E."/>
            <person name="Fliss P."/>
            <person name="Jones D.S."/>
            <person name="Dick G.J."/>
            <person name="Jain S."/>
            <person name="Kaster A.K."/>
            <person name="Winkel M."/>
            <person name="Mussmann M."/>
            <person name="Bailey J."/>
        </authorList>
    </citation>
    <scope>NUCLEOTIDE SEQUENCE [LARGE SCALE GENOMIC DNA]</scope>
    <source>
        <strain evidence="1">Hydrate Ridge</strain>
    </source>
</reference>
<dbReference type="Pfam" id="PF14384">
    <property type="entry name" value="BrnA_antitoxin"/>
    <property type="match status" value="1"/>
</dbReference>
<dbReference type="Proteomes" id="UP000030428">
    <property type="component" value="Unassembled WGS sequence"/>
</dbReference>
<name>A0A0A6P3R3_9GAMM</name>
<proteinExistence type="predicted"/>
<evidence type="ECO:0000313" key="1">
    <source>
        <dbReference type="EMBL" id="KHD04969.1"/>
    </source>
</evidence>
<comment type="caution">
    <text evidence="1">The sequence shown here is derived from an EMBL/GenBank/DDBJ whole genome shotgun (WGS) entry which is preliminary data.</text>
</comment>
<keyword evidence="2" id="KW-1185">Reference proteome</keyword>
<dbReference type="EMBL" id="JSZA02000117">
    <property type="protein sequence ID" value="KHD04969.1"/>
    <property type="molecule type" value="Genomic_DNA"/>
</dbReference>